<reference evidence="4" key="1">
    <citation type="journal article" date="2014" name="Front. Microbiol.">
        <title>High frequency of phylogenetically diverse reductive dehalogenase-homologous genes in deep subseafloor sedimentary metagenomes.</title>
        <authorList>
            <person name="Kawai M."/>
            <person name="Futagami T."/>
            <person name="Toyoda A."/>
            <person name="Takaki Y."/>
            <person name="Nishi S."/>
            <person name="Hori S."/>
            <person name="Arai W."/>
            <person name="Tsubouchi T."/>
            <person name="Morono Y."/>
            <person name="Uchiyama I."/>
            <person name="Ito T."/>
            <person name="Fujiyama A."/>
            <person name="Inagaki F."/>
            <person name="Takami H."/>
        </authorList>
    </citation>
    <scope>NUCLEOTIDE SEQUENCE</scope>
    <source>
        <strain evidence="4">Expedition CK06-06</strain>
    </source>
</reference>
<evidence type="ECO:0000256" key="2">
    <source>
        <dbReference type="ARBA" id="ARBA00022729"/>
    </source>
</evidence>
<keyword evidence="3" id="KW-0378">Hydrolase</keyword>
<dbReference type="Pfam" id="PF10459">
    <property type="entry name" value="Peptidase_S46"/>
    <property type="match status" value="1"/>
</dbReference>
<keyword evidence="2" id="KW-0732">Signal</keyword>
<protein>
    <submittedName>
        <fullName evidence="4">Uncharacterized protein</fullName>
    </submittedName>
</protein>
<organism evidence="4">
    <name type="scientific">marine sediment metagenome</name>
    <dbReference type="NCBI Taxonomy" id="412755"/>
    <lineage>
        <taxon>unclassified sequences</taxon>
        <taxon>metagenomes</taxon>
        <taxon>ecological metagenomes</taxon>
    </lineage>
</organism>
<evidence type="ECO:0000256" key="1">
    <source>
        <dbReference type="ARBA" id="ARBA00022670"/>
    </source>
</evidence>
<evidence type="ECO:0000313" key="4">
    <source>
        <dbReference type="EMBL" id="GAH61300.1"/>
    </source>
</evidence>
<dbReference type="GO" id="GO:0070009">
    <property type="term" value="F:serine-type aminopeptidase activity"/>
    <property type="evidence" value="ECO:0007669"/>
    <property type="project" value="InterPro"/>
</dbReference>
<keyword evidence="1" id="KW-0645">Protease</keyword>
<sequence length="64" mass="6928">MASGQIQKLSSPDNNLVANGFYAPSIDEELPCPDLELNQLISMENVTVRIQEAIANVIDPTEAV</sequence>
<gene>
    <name evidence="4" type="ORF">S03H2_31246</name>
</gene>
<dbReference type="AlphaFoldDB" id="X1HW37"/>
<dbReference type="PANTHER" id="PTHR38469:SF1">
    <property type="entry name" value="PERIPLASMIC PEPTIDASE SUBFAMILY S1B"/>
    <property type="match status" value="1"/>
</dbReference>
<name>X1HW37_9ZZZZ</name>
<feature type="non-terminal residue" evidence="4">
    <location>
        <position position="64"/>
    </location>
</feature>
<comment type="caution">
    <text evidence="4">The sequence shown here is derived from an EMBL/GenBank/DDBJ whole genome shotgun (WGS) entry which is preliminary data.</text>
</comment>
<accession>X1HW37</accession>
<proteinExistence type="predicted"/>
<dbReference type="PANTHER" id="PTHR38469">
    <property type="entry name" value="PERIPLASMIC PEPTIDASE SUBFAMILY S1B"/>
    <property type="match status" value="1"/>
</dbReference>
<dbReference type="InterPro" id="IPR019500">
    <property type="entry name" value="Pep_S46"/>
</dbReference>
<evidence type="ECO:0000256" key="3">
    <source>
        <dbReference type="ARBA" id="ARBA00022801"/>
    </source>
</evidence>
<dbReference type="GO" id="GO:0008239">
    <property type="term" value="F:dipeptidyl-peptidase activity"/>
    <property type="evidence" value="ECO:0007669"/>
    <property type="project" value="InterPro"/>
</dbReference>
<dbReference type="EMBL" id="BARU01018937">
    <property type="protein sequence ID" value="GAH61300.1"/>
    <property type="molecule type" value="Genomic_DNA"/>
</dbReference>
<dbReference type="GO" id="GO:0006508">
    <property type="term" value="P:proteolysis"/>
    <property type="evidence" value="ECO:0007669"/>
    <property type="project" value="UniProtKB-KW"/>
</dbReference>